<dbReference type="EnsemblProtists" id="EOD41274">
    <property type="protein sequence ID" value="EOD41274"/>
    <property type="gene ID" value="EMIHUDRAFT_199560"/>
</dbReference>
<keyword evidence="4" id="KW-1185">Reference proteome</keyword>
<dbReference type="HOGENOM" id="CLU_2836580_0_0_1"/>
<keyword evidence="1" id="KW-0560">Oxidoreductase</keyword>
<dbReference type="InterPro" id="IPR042098">
    <property type="entry name" value="TauD-like_sf"/>
</dbReference>
<evidence type="ECO:0000256" key="1">
    <source>
        <dbReference type="ARBA" id="ARBA00023002"/>
    </source>
</evidence>
<dbReference type="SUPFAM" id="SSF51197">
    <property type="entry name" value="Clavaminate synthase-like"/>
    <property type="match status" value="1"/>
</dbReference>
<reference evidence="4" key="1">
    <citation type="journal article" date="2013" name="Nature">
        <title>Pan genome of the phytoplankton Emiliania underpins its global distribution.</title>
        <authorList>
            <person name="Read B.A."/>
            <person name="Kegel J."/>
            <person name="Klute M.J."/>
            <person name="Kuo A."/>
            <person name="Lefebvre S.C."/>
            <person name="Maumus F."/>
            <person name="Mayer C."/>
            <person name="Miller J."/>
            <person name="Monier A."/>
            <person name="Salamov A."/>
            <person name="Young J."/>
            <person name="Aguilar M."/>
            <person name="Claverie J.M."/>
            <person name="Frickenhaus S."/>
            <person name="Gonzalez K."/>
            <person name="Herman E.K."/>
            <person name="Lin Y.C."/>
            <person name="Napier J."/>
            <person name="Ogata H."/>
            <person name="Sarno A.F."/>
            <person name="Shmutz J."/>
            <person name="Schroeder D."/>
            <person name="de Vargas C."/>
            <person name="Verret F."/>
            <person name="von Dassow P."/>
            <person name="Valentin K."/>
            <person name="Van de Peer Y."/>
            <person name="Wheeler G."/>
            <person name="Dacks J.B."/>
            <person name="Delwiche C.F."/>
            <person name="Dyhrman S.T."/>
            <person name="Glockner G."/>
            <person name="John U."/>
            <person name="Richards T."/>
            <person name="Worden A.Z."/>
            <person name="Zhang X."/>
            <person name="Grigoriev I.V."/>
            <person name="Allen A.E."/>
            <person name="Bidle K."/>
            <person name="Borodovsky M."/>
            <person name="Bowler C."/>
            <person name="Brownlee C."/>
            <person name="Cock J.M."/>
            <person name="Elias M."/>
            <person name="Gladyshev V.N."/>
            <person name="Groth M."/>
            <person name="Guda C."/>
            <person name="Hadaegh A."/>
            <person name="Iglesias-Rodriguez M.D."/>
            <person name="Jenkins J."/>
            <person name="Jones B.M."/>
            <person name="Lawson T."/>
            <person name="Leese F."/>
            <person name="Lindquist E."/>
            <person name="Lobanov A."/>
            <person name="Lomsadze A."/>
            <person name="Malik S.B."/>
            <person name="Marsh M.E."/>
            <person name="Mackinder L."/>
            <person name="Mock T."/>
            <person name="Mueller-Roeber B."/>
            <person name="Pagarete A."/>
            <person name="Parker M."/>
            <person name="Probert I."/>
            <person name="Quesneville H."/>
            <person name="Raines C."/>
            <person name="Rensing S.A."/>
            <person name="Riano-Pachon D.M."/>
            <person name="Richier S."/>
            <person name="Rokitta S."/>
            <person name="Shiraiwa Y."/>
            <person name="Soanes D.M."/>
            <person name="van der Giezen M."/>
            <person name="Wahlund T.M."/>
            <person name="Williams B."/>
            <person name="Wilson W."/>
            <person name="Wolfe G."/>
            <person name="Wurch L.L."/>
        </authorList>
    </citation>
    <scope>NUCLEOTIDE SEQUENCE</scope>
</reference>
<dbReference type="RefSeq" id="XP_005793703.1">
    <property type="nucleotide sequence ID" value="XM_005793646.1"/>
</dbReference>
<sequence>MCMAFDALRHTHHWREGELLIWDNRALLHRALPWDVESVRRIMRRVVVLGDVERDVPRRWSGEDAC</sequence>
<reference evidence="3" key="2">
    <citation type="submission" date="2024-10" db="UniProtKB">
        <authorList>
            <consortium name="EnsemblProtists"/>
        </authorList>
    </citation>
    <scope>IDENTIFICATION</scope>
</reference>
<dbReference type="KEGG" id="ehx:EMIHUDRAFT_199560"/>
<dbReference type="InterPro" id="IPR003819">
    <property type="entry name" value="TauD/TfdA-like"/>
</dbReference>
<name>A0A0D3KZT9_EMIH1</name>
<dbReference type="GO" id="GO:0016491">
    <property type="term" value="F:oxidoreductase activity"/>
    <property type="evidence" value="ECO:0007669"/>
    <property type="project" value="UniProtKB-KW"/>
</dbReference>
<feature type="domain" description="TauD/TfdA-like" evidence="2">
    <location>
        <begin position="7"/>
        <end position="46"/>
    </location>
</feature>
<dbReference type="GeneID" id="17286544"/>
<dbReference type="AlphaFoldDB" id="A0A0D3KZT9"/>
<proteinExistence type="predicted"/>
<dbReference type="Gene3D" id="3.60.130.10">
    <property type="entry name" value="Clavaminate synthase-like"/>
    <property type="match status" value="1"/>
</dbReference>
<accession>A0A0D3KZT9</accession>
<dbReference type="Proteomes" id="UP000013827">
    <property type="component" value="Unassembled WGS sequence"/>
</dbReference>
<evidence type="ECO:0000313" key="4">
    <source>
        <dbReference type="Proteomes" id="UP000013827"/>
    </source>
</evidence>
<dbReference type="PaxDb" id="2903-EOD41274"/>
<dbReference type="Pfam" id="PF02668">
    <property type="entry name" value="TauD"/>
    <property type="match status" value="1"/>
</dbReference>
<organism evidence="3 4">
    <name type="scientific">Emiliania huxleyi (strain CCMP1516)</name>
    <dbReference type="NCBI Taxonomy" id="280463"/>
    <lineage>
        <taxon>Eukaryota</taxon>
        <taxon>Haptista</taxon>
        <taxon>Haptophyta</taxon>
        <taxon>Prymnesiophyceae</taxon>
        <taxon>Isochrysidales</taxon>
        <taxon>Noelaerhabdaceae</taxon>
        <taxon>Emiliania</taxon>
    </lineage>
</organism>
<protein>
    <recommendedName>
        <fullName evidence="2">TauD/TfdA-like domain-containing protein</fullName>
    </recommendedName>
</protein>
<evidence type="ECO:0000259" key="2">
    <source>
        <dbReference type="Pfam" id="PF02668"/>
    </source>
</evidence>
<evidence type="ECO:0000313" key="3">
    <source>
        <dbReference type="EnsemblProtists" id="EOD41274"/>
    </source>
</evidence>